<comment type="caution">
    <text evidence="1">The sequence shown here is derived from an EMBL/GenBank/DDBJ whole genome shotgun (WGS) entry which is preliminary data.</text>
</comment>
<accession>A0ABW1X163</accession>
<dbReference type="Gene3D" id="3.30.1240.10">
    <property type="match status" value="1"/>
</dbReference>
<dbReference type="PANTHER" id="PTHR10000">
    <property type="entry name" value="PHOSPHOSERINE PHOSPHATASE"/>
    <property type="match status" value="1"/>
</dbReference>
<dbReference type="GO" id="GO:0016787">
    <property type="term" value="F:hydrolase activity"/>
    <property type="evidence" value="ECO:0007669"/>
    <property type="project" value="UniProtKB-KW"/>
</dbReference>
<dbReference type="EC" id="3.1.3.-" evidence="1"/>
<reference evidence="2" key="1">
    <citation type="journal article" date="2019" name="Int. J. Syst. Evol. Microbiol.">
        <title>The Global Catalogue of Microorganisms (GCM) 10K type strain sequencing project: providing services to taxonomists for standard genome sequencing and annotation.</title>
        <authorList>
            <consortium name="The Broad Institute Genomics Platform"/>
            <consortium name="The Broad Institute Genome Sequencing Center for Infectious Disease"/>
            <person name="Wu L."/>
            <person name="Ma J."/>
        </authorList>
    </citation>
    <scope>NUCLEOTIDE SEQUENCE [LARGE SCALE GENOMIC DNA]</scope>
    <source>
        <strain evidence="2">CGMCC 1.15277</strain>
    </source>
</reference>
<dbReference type="Proteomes" id="UP001596266">
    <property type="component" value="Unassembled WGS sequence"/>
</dbReference>
<dbReference type="PROSITE" id="PS01229">
    <property type="entry name" value="COF_2"/>
    <property type="match status" value="1"/>
</dbReference>
<dbReference type="NCBIfam" id="TIGR00099">
    <property type="entry name" value="Cof-subfamily"/>
    <property type="match status" value="1"/>
</dbReference>
<sequence>MIKLVATDLDGTLLRHDKTVSAWTRSVLDAARESGIHVIPVTARQPLGLVQIAEQAGLVDWAIGCNGGLGYHLETGEVLFEHLLPPDAMADLAAAVASELPETRFASVRDRGDTFIAQDGYAAMTAPGDHGRDPQQMGRAKLIEVVADPALKLVLRHPWVHPRDLLRIVLQVGTGGLEATWSGADFVEVVAPGVTKATGLDELCRHLGVQQSEVAAFGDGLNDIEMLRWAGHSWAMDGSSDAVRDAAKGIAVSNMDDGVARQVMAFLRDPSAW</sequence>
<evidence type="ECO:0000313" key="1">
    <source>
        <dbReference type="EMBL" id="MFC6396861.1"/>
    </source>
</evidence>
<protein>
    <submittedName>
        <fullName evidence="1">HAD family hydrolase</fullName>
        <ecNumber evidence="1">3.1.3.-</ecNumber>
    </submittedName>
</protein>
<dbReference type="NCBIfam" id="TIGR01484">
    <property type="entry name" value="HAD-SF-IIB"/>
    <property type="match status" value="1"/>
</dbReference>
<dbReference type="EMBL" id="JBHSUA010000015">
    <property type="protein sequence ID" value="MFC6396861.1"/>
    <property type="molecule type" value="Genomic_DNA"/>
</dbReference>
<organism evidence="1 2">
    <name type="scientific">Luteococcus sanguinis</name>
    <dbReference type="NCBI Taxonomy" id="174038"/>
    <lineage>
        <taxon>Bacteria</taxon>
        <taxon>Bacillati</taxon>
        <taxon>Actinomycetota</taxon>
        <taxon>Actinomycetes</taxon>
        <taxon>Propionibacteriales</taxon>
        <taxon>Propionibacteriaceae</taxon>
        <taxon>Luteococcus</taxon>
    </lineage>
</organism>
<dbReference type="SUPFAM" id="SSF56784">
    <property type="entry name" value="HAD-like"/>
    <property type="match status" value="1"/>
</dbReference>
<dbReference type="Pfam" id="PF08282">
    <property type="entry name" value="Hydrolase_3"/>
    <property type="match status" value="1"/>
</dbReference>
<dbReference type="InterPro" id="IPR006379">
    <property type="entry name" value="HAD-SF_hydro_IIB"/>
</dbReference>
<gene>
    <name evidence="1" type="ORF">ACFP57_07675</name>
</gene>
<dbReference type="PANTHER" id="PTHR10000:SF8">
    <property type="entry name" value="HAD SUPERFAMILY HYDROLASE-LIKE, TYPE 3"/>
    <property type="match status" value="1"/>
</dbReference>
<keyword evidence="2" id="KW-1185">Reference proteome</keyword>
<keyword evidence="1" id="KW-0378">Hydrolase</keyword>
<proteinExistence type="predicted"/>
<evidence type="ECO:0000313" key="2">
    <source>
        <dbReference type="Proteomes" id="UP001596266"/>
    </source>
</evidence>
<name>A0ABW1X163_9ACTN</name>
<dbReference type="Gene3D" id="3.40.50.1000">
    <property type="entry name" value="HAD superfamily/HAD-like"/>
    <property type="match status" value="1"/>
</dbReference>
<dbReference type="InterPro" id="IPR023214">
    <property type="entry name" value="HAD_sf"/>
</dbReference>
<dbReference type="InterPro" id="IPR000150">
    <property type="entry name" value="Cof"/>
</dbReference>
<dbReference type="RefSeq" id="WP_343884138.1">
    <property type="nucleotide sequence ID" value="NZ_BAAAKI010000001.1"/>
</dbReference>
<dbReference type="InterPro" id="IPR036412">
    <property type="entry name" value="HAD-like_sf"/>
</dbReference>
<dbReference type="CDD" id="cd07516">
    <property type="entry name" value="HAD_Pase"/>
    <property type="match status" value="1"/>
</dbReference>